<keyword evidence="2 5" id="KW-0812">Transmembrane</keyword>
<dbReference type="Gene3D" id="2.60.120.10">
    <property type="entry name" value="Jelly Rolls"/>
    <property type="match status" value="1"/>
</dbReference>
<dbReference type="EMBL" id="HBIR01060463">
    <property type="protein sequence ID" value="CAE0599011.1"/>
    <property type="molecule type" value="Transcribed_RNA"/>
</dbReference>
<accession>A0A7S3U1E7</accession>
<keyword evidence="4 5" id="KW-0472">Membrane</keyword>
<feature type="transmembrane region" description="Helical" evidence="5">
    <location>
        <begin position="143"/>
        <end position="164"/>
    </location>
</feature>
<evidence type="ECO:0000313" key="6">
    <source>
        <dbReference type="EMBL" id="CAE0599011.1"/>
    </source>
</evidence>
<dbReference type="Pfam" id="PF10507">
    <property type="entry name" value="TMEM65"/>
    <property type="match status" value="1"/>
</dbReference>
<evidence type="ECO:0000256" key="2">
    <source>
        <dbReference type="ARBA" id="ARBA00022692"/>
    </source>
</evidence>
<evidence type="ECO:0000256" key="3">
    <source>
        <dbReference type="ARBA" id="ARBA00022989"/>
    </source>
</evidence>
<evidence type="ECO:0000256" key="5">
    <source>
        <dbReference type="SAM" id="Phobius"/>
    </source>
</evidence>
<sequence>MRLLRTRITHRCLRCAGQNRGRPPGRGCRLSHTVAGEPAATRTPPPSRNQLTKLALASGIPFVGFGIADNAIMILAGDQIDLTLGEKLGWSTLAAAGFGNTLSDIVGLWLGDHIEAMAARLGVQAPALTQAQAQLPITRRTKLAANVVGLTVGCLIGMLPLLVLQDRKQVYFDADALALYETVFAPYGVSPTQFFELMHLCRWRTHEAGHKLVESGEELDRVMLLHSGVAQAWETDARGSRRLMYLYAGRCGSAAPEEDTLEPVVVVVEPEPLPRSPTLAPLSRRDSGSEVELRSIIGGSALIDRELLGRPYPNEVVLARRSIYVEWPAAELLQAMDSNKAVEAAVLNILYRELARKVRSQRDIDRGDGVISEYRMVLSVVLADGIIHPAEKMLVREYALKKSISAEAHEAILKELDWTIDEWDQGVKRQVWQLPASKPSHRR</sequence>
<dbReference type="AlphaFoldDB" id="A0A7S3U1E7"/>
<gene>
    <name evidence="6" type="ORF">EHUX00137_LOCUS47007</name>
</gene>
<dbReference type="InterPro" id="IPR014710">
    <property type="entry name" value="RmlC-like_jellyroll"/>
</dbReference>
<organism evidence="6">
    <name type="scientific">Emiliania huxleyi</name>
    <name type="common">Coccolithophore</name>
    <name type="synonym">Pontosphaera huxleyi</name>
    <dbReference type="NCBI Taxonomy" id="2903"/>
    <lineage>
        <taxon>Eukaryota</taxon>
        <taxon>Haptista</taxon>
        <taxon>Haptophyta</taxon>
        <taxon>Prymnesiophyceae</taxon>
        <taxon>Isochrysidales</taxon>
        <taxon>Noelaerhabdaceae</taxon>
        <taxon>Emiliania</taxon>
    </lineage>
</organism>
<evidence type="ECO:0000256" key="4">
    <source>
        <dbReference type="ARBA" id="ARBA00023136"/>
    </source>
</evidence>
<dbReference type="PANTHER" id="PTHR21706">
    <property type="entry name" value="TRANSMEMBRANE PROTEIN 65"/>
    <property type="match status" value="1"/>
</dbReference>
<comment type="subcellular location">
    <subcellularLocation>
        <location evidence="1">Membrane</location>
        <topology evidence="1">Multi-pass membrane protein</topology>
    </subcellularLocation>
</comment>
<evidence type="ECO:0000256" key="1">
    <source>
        <dbReference type="ARBA" id="ARBA00004141"/>
    </source>
</evidence>
<reference evidence="6" key="1">
    <citation type="submission" date="2021-01" db="EMBL/GenBank/DDBJ databases">
        <authorList>
            <person name="Corre E."/>
            <person name="Pelletier E."/>
            <person name="Niang G."/>
            <person name="Scheremetjew M."/>
            <person name="Finn R."/>
            <person name="Kale V."/>
            <person name="Holt S."/>
            <person name="Cochrane G."/>
            <person name="Meng A."/>
            <person name="Brown T."/>
            <person name="Cohen L."/>
        </authorList>
    </citation>
    <scope>NUCLEOTIDE SEQUENCE</scope>
    <source>
        <strain evidence="6">379</strain>
    </source>
</reference>
<proteinExistence type="predicted"/>
<dbReference type="InterPro" id="IPR019537">
    <property type="entry name" value="TMEM65"/>
</dbReference>
<dbReference type="InterPro" id="IPR018490">
    <property type="entry name" value="cNMP-bd_dom_sf"/>
</dbReference>
<dbReference type="PANTHER" id="PTHR21706:SF15">
    <property type="entry name" value="TRANSMEMBRANE PROTEIN 65"/>
    <property type="match status" value="1"/>
</dbReference>
<dbReference type="GO" id="GO:0016020">
    <property type="term" value="C:membrane"/>
    <property type="evidence" value="ECO:0007669"/>
    <property type="project" value="UniProtKB-SubCell"/>
</dbReference>
<feature type="transmembrane region" description="Helical" evidence="5">
    <location>
        <begin position="88"/>
        <end position="110"/>
    </location>
</feature>
<name>A0A7S3U1E7_EMIHU</name>
<dbReference type="SUPFAM" id="SSF51206">
    <property type="entry name" value="cAMP-binding domain-like"/>
    <property type="match status" value="1"/>
</dbReference>
<evidence type="ECO:0008006" key="7">
    <source>
        <dbReference type="Google" id="ProtNLM"/>
    </source>
</evidence>
<keyword evidence="3 5" id="KW-1133">Transmembrane helix</keyword>
<dbReference type="GO" id="GO:0005739">
    <property type="term" value="C:mitochondrion"/>
    <property type="evidence" value="ECO:0007669"/>
    <property type="project" value="TreeGrafter"/>
</dbReference>
<protein>
    <recommendedName>
        <fullName evidence="7">Cyclic nucleotide-binding domain-containing protein</fullName>
    </recommendedName>
</protein>
<feature type="transmembrane region" description="Helical" evidence="5">
    <location>
        <begin position="54"/>
        <end position="76"/>
    </location>
</feature>